<dbReference type="InterPro" id="IPR005130">
    <property type="entry name" value="Ser_deHydtase-like_asu"/>
</dbReference>
<evidence type="ECO:0000313" key="3">
    <source>
        <dbReference type="EMBL" id="SHH75777.1"/>
    </source>
</evidence>
<dbReference type="Pfam" id="PF03313">
    <property type="entry name" value="SDH_alpha"/>
    <property type="match status" value="1"/>
</dbReference>
<comment type="similarity">
    <text evidence="1">Belongs to the UPF0597 family.</text>
</comment>
<evidence type="ECO:0000313" key="4">
    <source>
        <dbReference type="Proteomes" id="UP000184139"/>
    </source>
</evidence>
<gene>
    <name evidence="3" type="ORF">SAMN02745124_01767</name>
</gene>
<name>A0A1M5VKN1_9BACT</name>
<evidence type="ECO:0000259" key="2">
    <source>
        <dbReference type="Pfam" id="PF03313"/>
    </source>
</evidence>
<dbReference type="GO" id="GO:0080146">
    <property type="term" value="F:L-cysteine desulfhydrase activity"/>
    <property type="evidence" value="ECO:0007669"/>
    <property type="project" value="TreeGrafter"/>
</dbReference>
<feature type="domain" description="Serine dehydratase-like alpha subunit" evidence="2">
    <location>
        <begin position="138"/>
        <end position="427"/>
    </location>
</feature>
<dbReference type="STRING" id="1121409.SAMN02745124_01767"/>
<dbReference type="HAMAP" id="MF_01845">
    <property type="entry name" value="UPF0597"/>
    <property type="match status" value="1"/>
</dbReference>
<dbReference type="GO" id="GO:0019450">
    <property type="term" value="P:L-cysteine catabolic process to pyruvate"/>
    <property type="evidence" value="ECO:0007669"/>
    <property type="project" value="TreeGrafter"/>
</dbReference>
<protein>
    <recommendedName>
        <fullName evidence="1">UPF0597 protein SAMN02745124_01767</fullName>
    </recommendedName>
</protein>
<evidence type="ECO:0000256" key="1">
    <source>
        <dbReference type="HAMAP-Rule" id="MF_01845"/>
    </source>
</evidence>
<dbReference type="PANTHER" id="PTHR30501:SF2">
    <property type="entry name" value="UPF0597 PROTEIN YHAM"/>
    <property type="match status" value="1"/>
</dbReference>
<proteinExistence type="inferred from homology"/>
<reference evidence="3 4" key="1">
    <citation type="submission" date="2016-11" db="EMBL/GenBank/DDBJ databases">
        <authorList>
            <person name="Jaros S."/>
            <person name="Januszkiewicz K."/>
            <person name="Wedrychowicz H."/>
        </authorList>
    </citation>
    <scope>NUCLEOTIDE SEQUENCE [LARGE SCALE GENOMIC DNA]</scope>
    <source>
        <strain evidence="3 4">DSM 9705</strain>
    </source>
</reference>
<dbReference type="AlphaFoldDB" id="A0A1M5VKN1"/>
<dbReference type="InterPro" id="IPR021144">
    <property type="entry name" value="UPF0597"/>
</dbReference>
<dbReference type="PANTHER" id="PTHR30501">
    <property type="entry name" value="UPF0597 PROTEIN YHAM"/>
    <property type="match status" value="1"/>
</dbReference>
<dbReference type="Proteomes" id="UP000184139">
    <property type="component" value="Unassembled WGS sequence"/>
</dbReference>
<dbReference type="RefSeq" id="WP_073375248.1">
    <property type="nucleotide sequence ID" value="NZ_FQXS01000008.1"/>
</dbReference>
<sequence length="440" mass="45577">MPFTVKDILQLEVMPALGCTEPVAVALGAAAAASLLPGRTIDRIDVRVDANIYKNGTAVIIPGTGGMNGLDVAAAVGACGGDPARGLEVLESVDNDTLASARLLLDQQKVGVELFAESGLHILTVITSGTDRAVSEIRELHNQIVTLSLNDVALIDSPLLSPVARSGSASALALMEKWLMGLSLVEIYEMIDHLDEDDLKFLRKGVDFNVRLAEHGLKYGGGLGIGKAIERLLRQKLLVRDMASSARILTSAAADARMSGVNLPAMSSAGSGNHGLTAILPIWAIKDFVDHDEETVLRAIGLSHIITAYVKAHTGRLSAVCGCSVAAGAGATAGITYLVGGNIDHMAGAIKNIMEDLAGVICDGAKAGCALKLNTAAGAAVQAALFSLQGINVKDTDGIIGSSLEQTVRNLGALSHEGMAAADRTILTIMRAKTPPGRTK</sequence>
<organism evidence="3 4">
    <name type="scientific">Desulfofustis glycolicus DSM 9705</name>
    <dbReference type="NCBI Taxonomy" id="1121409"/>
    <lineage>
        <taxon>Bacteria</taxon>
        <taxon>Pseudomonadati</taxon>
        <taxon>Thermodesulfobacteriota</taxon>
        <taxon>Desulfobulbia</taxon>
        <taxon>Desulfobulbales</taxon>
        <taxon>Desulfocapsaceae</taxon>
        <taxon>Desulfofustis</taxon>
    </lineage>
</organism>
<dbReference type="EMBL" id="FQXS01000008">
    <property type="protein sequence ID" value="SHH75777.1"/>
    <property type="molecule type" value="Genomic_DNA"/>
</dbReference>
<keyword evidence="4" id="KW-1185">Reference proteome</keyword>
<dbReference type="PIRSF" id="PIRSF006054">
    <property type="entry name" value="UCP006054"/>
    <property type="match status" value="1"/>
</dbReference>
<accession>A0A1M5VKN1</accession>
<dbReference type="OrthoDB" id="41906at2"/>